<evidence type="ECO:0000313" key="3">
    <source>
        <dbReference type="EMBL" id="MDF3292694.1"/>
    </source>
</evidence>
<reference evidence="3 4" key="1">
    <citation type="submission" date="2023-03" db="EMBL/GenBank/DDBJ databases">
        <title>Draft genome sequence of Streptomyces sp. RB6PN23 isolated from peat swamp forest in Thailand.</title>
        <authorList>
            <person name="Klaysubun C."/>
            <person name="Duangmal K."/>
        </authorList>
    </citation>
    <scope>NUCLEOTIDE SEQUENCE [LARGE SCALE GENOMIC DNA]</scope>
    <source>
        <strain evidence="3 4">RB6PN23</strain>
    </source>
</reference>
<sequence length="127" mass="13581">MKRRISSLPALLASAAIVAGSVLATSAPAIAQPHSGARAHAPRNNFGCTYYYGTGLTEYGDRGPRVRQVQCLLSKWDLMDPSEIDGIFGQHTRDVVRGFQHELGLDPDGKVGVKTWGALRCEGPSGC</sequence>
<dbReference type="Pfam" id="PF01471">
    <property type="entry name" value="PG_binding_1"/>
    <property type="match status" value="1"/>
</dbReference>
<feature type="domain" description="Peptidoglycan binding-like" evidence="2">
    <location>
        <begin position="62"/>
        <end position="119"/>
    </location>
</feature>
<dbReference type="Proteomes" id="UP001216579">
    <property type="component" value="Unassembled WGS sequence"/>
</dbReference>
<keyword evidence="1" id="KW-0732">Signal</keyword>
<accession>A0ABT5ZS74</accession>
<feature type="signal peptide" evidence="1">
    <location>
        <begin position="1"/>
        <end position="31"/>
    </location>
</feature>
<evidence type="ECO:0000313" key="4">
    <source>
        <dbReference type="Proteomes" id="UP001216579"/>
    </source>
</evidence>
<dbReference type="InterPro" id="IPR036366">
    <property type="entry name" value="PGBDSf"/>
</dbReference>
<gene>
    <name evidence="3" type="ORF">P3G67_26405</name>
</gene>
<dbReference type="Gene3D" id="1.10.101.10">
    <property type="entry name" value="PGBD-like superfamily/PGBD"/>
    <property type="match status" value="1"/>
</dbReference>
<evidence type="ECO:0000259" key="2">
    <source>
        <dbReference type="Pfam" id="PF01471"/>
    </source>
</evidence>
<protein>
    <submittedName>
        <fullName evidence="3">Peptidoglycan-binding domain-containing protein</fullName>
    </submittedName>
</protein>
<comment type="caution">
    <text evidence="3">The sequence shown here is derived from an EMBL/GenBank/DDBJ whole genome shotgun (WGS) entry which is preliminary data.</text>
</comment>
<name>A0ABT5ZS74_9ACTN</name>
<dbReference type="EMBL" id="JARJBC010000019">
    <property type="protein sequence ID" value="MDF3292694.1"/>
    <property type="molecule type" value="Genomic_DNA"/>
</dbReference>
<dbReference type="RefSeq" id="WP_276095741.1">
    <property type="nucleotide sequence ID" value="NZ_JARJBC010000019.1"/>
</dbReference>
<dbReference type="InterPro" id="IPR002477">
    <property type="entry name" value="Peptidoglycan-bd-like"/>
</dbReference>
<organism evidence="3 4">
    <name type="scientific">Streptomyces silvisoli</name>
    <dbReference type="NCBI Taxonomy" id="3034235"/>
    <lineage>
        <taxon>Bacteria</taxon>
        <taxon>Bacillati</taxon>
        <taxon>Actinomycetota</taxon>
        <taxon>Actinomycetes</taxon>
        <taxon>Kitasatosporales</taxon>
        <taxon>Streptomycetaceae</taxon>
        <taxon>Streptomyces</taxon>
    </lineage>
</organism>
<evidence type="ECO:0000256" key="1">
    <source>
        <dbReference type="SAM" id="SignalP"/>
    </source>
</evidence>
<feature type="chain" id="PRO_5046664989" evidence="1">
    <location>
        <begin position="32"/>
        <end position="127"/>
    </location>
</feature>
<dbReference type="SUPFAM" id="SSF47090">
    <property type="entry name" value="PGBD-like"/>
    <property type="match status" value="1"/>
</dbReference>
<keyword evidence="4" id="KW-1185">Reference proteome</keyword>
<dbReference type="InterPro" id="IPR036365">
    <property type="entry name" value="PGBD-like_sf"/>
</dbReference>
<proteinExistence type="predicted"/>